<reference evidence="1" key="1">
    <citation type="submission" date="2022-10" db="EMBL/GenBank/DDBJ databases">
        <title>Roseovarius pelagicus sp. nov., isolated from Arctic seawater.</title>
        <authorList>
            <person name="Hong Y.W."/>
            <person name="Hwang C.Y."/>
        </authorList>
    </citation>
    <scope>NUCLEOTIDE SEQUENCE</scope>
    <source>
        <strain evidence="1">HL-MP18</strain>
    </source>
</reference>
<evidence type="ECO:0008006" key="3">
    <source>
        <dbReference type="Google" id="ProtNLM"/>
    </source>
</evidence>
<proteinExistence type="predicted"/>
<name>A0ABY6DAQ5_9RHOB</name>
<accession>A0ABY6DAQ5</accession>
<protein>
    <recommendedName>
        <fullName evidence="3">ATP-binding protein</fullName>
    </recommendedName>
</protein>
<evidence type="ECO:0000313" key="1">
    <source>
        <dbReference type="EMBL" id="UXX83211.1"/>
    </source>
</evidence>
<gene>
    <name evidence="1" type="ORF">N7U68_19430</name>
</gene>
<keyword evidence="2" id="KW-1185">Reference proteome</keyword>
<organism evidence="1 2">
    <name type="scientific">Roseovarius pelagicus</name>
    <dbReference type="NCBI Taxonomy" id="2980108"/>
    <lineage>
        <taxon>Bacteria</taxon>
        <taxon>Pseudomonadati</taxon>
        <taxon>Pseudomonadota</taxon>
        <taxon>Alphaproteobacteria</taxon>
        <taxon>Rhodobacterales</taxon>
        <taxon>Roseobacteraceae</taxon>
        <taxon>Roseovarius</taxon>
    </lineage>
</organism>
<sequence length="1323" mass="145381">MVQPLSHLRGHPYVVLLGEPGAGKSTALEKEARDEGGEVATCREVMNGFPIGLSGTVYLDALDEYRSGDGGKDKLLRIANSISSRNIGRWRLTCRAEDWRATADINSMRRAAKNMPIVVAHLLPLSEDEAQLVLASLEETNPERFIREARNRGADAFLENPLSLRLLHSVVVSNGLWPTSRFDLFARATSALAHEHDPQRATDPRPGAEEILAAAAAMSFYLLVSGAKALWRSNALPPGSTQSEYVATHALGLEARVLEAALDTALFRGEGHEFAPVHRTVAEFLAGRFLARRVTGAGETSALPLRSAIALITGSDQKAPSELRGLFAWFAAHLQSEGDPVGARRLIQNDATTVLAYGDAAAFDTDGRREILYHLDRDDPFFLASQDDATVIGGLAGDDLADDFTAVLDAEVRSHLQVTVLQALPDGPPVERMTPKLREIVLDAARPLWMRERAAGVLVSKAVDTDGMQRGLLDDLAGMTVDRDQVAIRARILSSGSTQDVQFSDLHALLMDFNSVSAKTRDGADNDDTGSLVSLSIAIAQSPRPDFFDKGIGRSDTKHQHKVQVQSLLNRAFVITIDANPDISAVRLQCWIGNLRKHQWDMLDSEVVEAIRRWIDRDSDVRELEFFLAHMEDICSQNRPWLVTSEYVSTTRRLPSDPLIRGLLDRAEAAKKGAARKQLFQIAAYAARSETHWPKWKDLIVSLLEQEQGFKGFIKSLLSNPNARWEKKEAKRKAKQERETERSRIGNVAQLTPKLSGIASGADDQFGVLSWAANHYRNGCIRKDEAPLEKVVEYTNGQIAAAIAEGLIQFAINTDIKVDVQDLGRAEAKRGTFPQEIAVAAGLHQALLHGRENDIDATPLIIALIGLRQAYFSSDDDPSIAAWAVDRLARYPDQGAAVIVQYWNAALDAGDDDLDAIHYLTSADRPELVSMCMVGLLGERPGLPEPALKQAISACAASLGSSQLIELVRLALNRDDLERKQIDLWSFVGLALKPEEFADRFSERDLEAALLAPNGDLAQAFNESCPNIDLLDYIRISVLGKKYQARDNDWWHSDGGSGIVRAAIQRLGASNATDAGERLKKLAPTVDASWAPHIAHAAAEHARKLRDEQFSAPSVIQLMSVLAIGPPASASDLAAVVLEEIDRYKSTLRTGSETPWKRFWNTDKYGAATEPQIENEDRDRLLELFRPRFERYGIAASFPEARRGENTRADILILSHAGKNLPVEAKRHYNGELWTAASTQLAGYAADPDACGFGIYLVFWFGSEFKAAKRNDGADGPDSAEALEAMLVDDLPLHLKKKFSVVVLDVSRPQSMIDSVNKRRRIA</sequence>
<dbReference type="EMBL" id="CP106738">
    <property type="protein sequence ID" value="UXX83211.1"/>
    <property type="molecule type" value="Genomic_DNA"/>
</dbReference>
<dbReference type="Proteomes" id="UP001064087">
    <property type="component" value="Chromosome"/>
</dbReference>
<dbReference type="RefSeq" id="WP_263047885.1">
    <property type="nucleotide sequence ID" value="NZ_CP106738.1"/>
</dbReference>
<evidence type="ECO:0000313" key="2">
    <source>
        <dbReference type="Proteomes" id="UP001064087"/>
    </source>
</evidence>